<dbReference type="EMBL" id="CP110422">
    <property type="protein sequence ID" value="WAQ81829.1"/>
    <property type="molecule type" value="Genomic_DNA"/>
</dbReference>
<organism evidence="2 3">
    <name type="scientific">Puccinia triticina</name>
    <dbReference type="NCBI Taxonomy" id="208348"/>
    <lineage>
        <taxon>Eukaryota</taxon>
        <taxon>Fungi</taxon>
        <taxon>Dikarya</taxon>
        <taxon>Basidiomycota</taxon>
        <taxon>Pucciniomycotina</taxon>
        <taxon>Pucciniomycetes</taxon>
        <taxon>Pucciniales</taxon>
        <taxon>Pucciniaceae</taxon>
        <taxon>Puccinia</taxon>
    </lineage>
</organism>
<dbReference type="Proteomes" id="UP001164743">
    <property type="component" value="Chromosome 2A"/>
</dbReference>
<name>A0ABY7C9X7_9BASI</name>
<keyword evidence="3" id="KW-1185">Reference proteome</keyword>
<protein>
    <submittedName>
        <fullName evidence="2">Uncharacterized protein</fullName>
    </submittedName>
</protein>
<evidence type="ECO:0000313" key="2">
    <source>
        <dbReference type="EMBL" id="WAQ81829.1"/>
    </source>
</evidence>
<proteinExistence type="predicted"/>
<sequence length="82" mass="9109">MHSTEMGIRSGRSTGASRRADHLPRRTVESARAPGDARARCSRLRSVVSEASRGWPVLESTPSARVRRVRVDGRRWDRTAGP</sequence>
<evidence type="ECO:0000256" key="1">
    <source>
        <dbReference type="SAM" id="MobiDB-lite"/>
    </source>
</evidence>
<evidence type="ECO:0000313" key="3">
    <source>
        <dbReference type="Proteomes" id="UP001164743"/>
    </source>
</evidence>
<accession>A0ABY7C9X7</accession>
<feature type="region of interest" description="Disordered" evidence="1">
    <location>
        <begin position="1"/>
        <end position="40"/>
    </location>
</feature>
<feature type="compositionally biased region" description="Basic and acidic residues" evidence="1">
    <location>
        <begin position="18"/>
        <end position="39"/>
    </location>
</feature>
<reference evidence="2" key="1">
    <citation type="submission" date="2022-10" db="EMBL/GenBank/DDBJ databases">
        <title>Puccinia triticina Genome sequencing and assembly.</title>
        <authorList>
            <person name="Li C."/>
        </authorList>
    </citation>
    <scope>NUCLEOTIDE SEQUENCE</scope>
    <source>
        <strain evidence="2">Pt15</strain>
    </source>
</reference>
<gene>
    <name evidence="2" type="ORF">PtA15_2A141</name>
</gene>
<dbReference type="RefSeq" id="XP_053017384.1">
    <property type="nucleotide sequence ID" value="XM_053166132.1"/>
</dbReference>
<dbReference type="GeneID" id="77807027"/>